<dbReference type="EMBL" id="FUZE01000034">
    <property type="protein sequence ID" value="SKC11083.1"/>
    <property type="molecule type" value="Genomic_DNA"/>
</dbReference>
<dbReference type="KEGG" id="cbp:EB354_08655"/>
<evidence type="ECO:0000313" key="3">
    <source>
        <dbReference type="Proteomes" id="UP000190669"/>
    </source>
</evidence>
<evidence type="ECO:0008006" key="5">
    <source>
        <dbReference type="Google" id="ProtNLM"/>
    </source>
</evidence>
<dbReference type="Proteomes" id="UP000251937">
    <property type="component" value="Unassembled WGS sequence"/>
</dbReference>
<dbReference type="EMBL" id="UAVR01000015">
    <property type="protein sequence ID" value="SQA91405.1"/>
    <property type="molecule type" value="Genomic_DNA"/>
</dbReference>
<dbReference type="RefSeq" id="WP_079467110.1">
    <property type="nucleotide sequence ID" value="NZ_CP033934.1"/>
</dbReference>
<organism evidence="2 4">
    <name type="scientific">Chryseobacterium balustinum</name>
    <dbReference type="NCBI Taxonomy" id="246"/>
    <lineage>
        <taxon>Bacteria</taxon>
        <taxon>Pseudomonadati</taxon>
        <taxon>Bacteroidota</taxon>
        <taxon>Flavobacteriia</taxon>
        <taxon>Flavobacteriales</taxon>
        <taxon>Weeksellaceae</taxon>
        <taxon>Chryseobacterium group</taxon>
        <taxon>Chryseobacterium</taxon>
    </lineage>
</organism>
<sequence length="436" mass="50863">MISSTAYKKLLGLLLYSFVTNVNTRAQSRFPTLEVNETFSVTVDETKKGIVAKLNNNETLFLKKWKRKLSFIETYDVNNDGHMDLVLNSEEHQSNHALIFLFEPKSSSYRELTYPDHEFSNLIINEQEPGMIISYINGQEWFKFGFNKQSELYRSGESRVLNEQQLALYLYQIRMYNLDGSVKSIKLETFENENTPLLEVQVARLRLYDEPGYHAGSNIYLEKGAFLEITAFEGKEWLKIKYKYAKETLERWVNISELKMDISKLQYVEDNKGLNLVMMDPQNGNENFYFCIALNNYSNNVFESYYGKIYILLENENGNKLLYPLYNTGDLKLPPQKPKDTNVNKAGGKWFKPGAVLDDNMVQWDAEKKQFVIFHDKSKHNDMDEYSYVSFFPDDLSAGKYKISTVFMDSESQQKPLVSNKQELKFPLKKVLIDKK</sequence>
<reference evidence="1 3" key="1">
    <citation type="submission" date="2017-02" db="EMBL/GenBank/DDBJ databases">
        <authorList>
            <person name="Varghese N."/>
            <person name="Submissions S."/>
        </authorList>
    </citation>
    <scope>NUCLEOTIDE SEQUENCE [LARGE SCALE GENOMIC DNA]</scope>
    <source>
        <strain evidence="1 3">DSM 16775</strain>
    </source>
</reference>
<dbReference type="Proteomes" id="UP000190669">
    <property type="component" value="Unassembled WGS sequence"/>
</dbReference>
<evidence type="ECO:0000313" key="2">
    <source>
        <dbReference type="EMBL" id="SQA91405.1"/>
    </source>
</evidence>
<comment type="caution">
    <text evidence="2">The sequence shown here is derived from an EMBL/GenBank/DDBJ whole genome shotgun (WGS) entry which is preliminary data.</text>
</comment>
<evidence type="ECO:0000313" key="1">
    <source>
        <dbReference type="EMBL" id="SKC11083.1"/>
    </source>
</evidence>
<keyword evidence="3" id="KW-1185">Reference proteome</keyword>
<evidence type="ECO:0000313" key="4">
    <source>
        <dbReference type="Proteomes" id="UP000251937"/>
    </source>
</evidence>
<proteinExistence type="predicted"/>
<gene>
    <name evidence="2" type="ORF">NCTC11212_03038</name>
    <name evidence="1" type="ORF">SAMN05421800_13420</name>
</gene>
<protein>
    <recommendedName>
        <fullName evidence="5">VCBS repeat-containing protein</fullName>
    </recommendedName>
</protein>
<name>A0AAX2INJ7_9FLAO</name>
<accession>A0AAX2INJ7</accession>
<dbReference type="AlphaFoldDB" id="A0AAX2INJ7"/>
<reference evidence="2 4" key="2">
    <citation type="submission" date="2018-06" db="EMBL/GenBank/DDBJ databases">
        <authorList>
            <consortium name="Pathogen Informatics"/>
            <person name="Doyle S."/>
        </authorList>
    </citation>
    <scope>NUCLEOTIDE SEQUENCE [LARGE SCALE GENOMIC DNA]</scope>
    <source>
        <strain evidence="2 4">NCTC11212</strain>
    </source>
</reference>